<reference evidence="2" key="1">
    <citation type="submission" date="2011-04" db="EMBL/GenBank/DDBJ databases">
        <title>Evolution of plant cell wall degrading machinery underlies the functional diversity of forest fungi.</title>
        <authorList>
            <consortium name="US DOE Joint Genome Institute (JGI-PGF)"/>
            <person name="Eastwood D.C."/>
            <person name="Floudas D."/>
            <person name="Binder M."/>
            <person name="Majcherczyk A."/>
            <person name="Schneider P."/>
            <person name="Aerts A."/>
            <person name="Asiegbu F.O."/>
            <person name="Baker S.E."/>
            <person name="Barry K."/>
            <person name="Bendiksby M."/>
            <person name="Blumentritt M."/>
            <person name="Coutinho P.M."/>
            <person name="Cullen D."/>
            <person name="Cullen D."/>
            <person name="Gathman A."/>
            <person name="Goodell B."/>
            <person name="Henrissat B."/>
            <person name="Ihrmark K."/>
            <person name="Kauserud H."/>
            <person name="Kohler A."/>
            <person name="LaButti K."/>
            <person name="Lapidus A."/>
            <person name="Lavin J.L."/>
            <person name="Lee Y.-H."/>
            <person name="Lindquist E."/>
            <person name="Lilly W."/>
            <person name="Lucas S."/>
            <person name="Morin E."/>
            <person name="Murat C."/>
            <person name="Oguiza J.A."/>
            <person name="Park J."/>
            <person name="Pisabarro A.G."/>
            <person name="Riley R."/>
            <person name="Rosling A."/>
            <person name="Salamov A."/>
            <person name="Schmidt O."/>
            <person name="Schmutz J."/>
            <person name="Skrede I."/>
            <person name="Stenlid J."/>
            <person name="Wiebenga A."/>
            <person name="Xie X."/>
            <person name="Kues U."/>
            <person name="Hibbett D.S."/>
            <person name="Hoffmeister D."/>
            <person name="Hogberg N."/>
            <person name="Martin F."/>
            <person name="Grigoriev I.V."/>
            <person name="Watkinson S.C."/>
        </authorList>
    </citation>
    <scope>NUCLEOTIDE SEQUENCE</scope>
    <source>
        <strain evidence="2">S7.9</strain>
    </source>
</reference>
<feature type="chain" id="PRO_5003375689" description="Heparinase II N-terminal domain-containing protein" evidence="1">
    <location>
        <begin position="19"/>
        <end position="801"/>
    </location>
</feature>
<dbReference type="PANTHER" id="PTHR38045:SF1">
    <property type="entry name" value="HEPARINASE II_III-LIKE PROTEIN"/>
    <property type="match status" value="1"/>
</dbReference>
<accession>F8NJP3</accession>
<protein>
    <recommendedName>
        <fullName evidence="3">Heparinase II N-terminal domain-containing protein</fullName>
    </recommendedName>
</protein>
<dbReference type="RefSeq" id="XP_007314457.1">
    <property type="nucleotide sequence ID" value="XM_007314395.1"/>
</dbReference>
<dbReference type="EMBL" id="GL945430">
    <property type="protein sequence ID" value="EGO28258.1"/>
    <property type="molecule type" value="Genomic_DNA"/>
</dbReference>
<evidence type="ECO:0000313" key="2">
    <source>
        <dbReference type="EMBL" id="EGO28258.1"/>
    </source>
</evidence>
<keyword evidence="1" id="KW-0732">Signal</keyword>
<proteinExistence type="predicted"/>
<dbReference type="KEGG" id="sla:SERLADRAFT_434152"/>
<dbReference type="InterPro" id="IPR008929">
    <property type="entry name" value="Chondroitin_lyas"/>
</dbReference>
<feature type="signal peptide" evidence="1">
    <location>
        <begin position="1"/>
        <end position="18"/>
    </location>
</feature>
<evidence type="ECO:0008006" key="3">
    <source>
        <dbReference type="Google" id="ProtNLM"/>
    </source>
</evidence>
<evidence type="ECO:0000256" key="1">
    <source>
        <dbReference type="SAM" id="SignalP"/>
    </source>
</evidence>
<dbReference type="HOGENOM" id="CLU_008982_1_0_1"/>
<dbReference type="GeneID" id="18814331"/>
<dbReference type="Gene3D" id="1.50.10.100">
    <property type="entry name" value="Chondroitin AC/alginate lyase"/>
    <property type="match status" value="1"/>
</dbReference>
<dbReference type="SUPFAM" id="SSF48230">
    <property type="entry name" value="Chondroitin AC/alginate lyase"/>
    <property type="match status" value="1"/>
</dbReference>
<dbReference type="Gene3D" id="2.70.98.70">
    <property type="match status" value="1"/>
</dbReference>
<name>F8NJP3_SERL9</name>
<sequence length="801" mass="88405">MLWMRSWQFFKLLRPVLLKRPILSNGRDYNSINAGQSPYGSGDPYYNESSGYITPQPPVKKQTSNWIKFGIPLAMSLSSSGSAAASVAASVKNELGVFPTSTDSQYLLPIYPATTNTAAYTTPTRISTSNAAYAWPQDPFQPSNPSPTSLRSDRPRLIAPAYKWEALPQLIQNDPYLKSWNDSIFNNATQYYNAPPVAYFYDGGNGILDIARQIKMRIKAFSYAYRVTNNTMWVDRAWSELQNAAGNSTGGFGPGNYTKWNPVHFLDTAELSVAYAVAYDWMYDQWTPEQKESIMFTLLEYGLNNGIIAYDPANDPLYFGWWTNATEGNWNCVCNNGLTMGALAILGDDTTGVAEQLLSLTVQNALQNCVLATSSDGTWSETNDYWYFGQTGLSEMAASLLSAAGSTFGMLSTNADLYKTGLFHMYSTGPGSLFNYGDTGPNKFTATANSLLFYAQQFNQPQFALFQRDQFDAPEPWSMFWYDPNLSGAFWDGLALDHYFNNNTDQWASMRSSWTDENALFVGVKAGTLQGHQTHNDLDCGDFVVDALGTRWFGELGDGNYNAEGYFSNDNQDSQRWLYYRKMTEGQNTILVNKQNQNVLAAPVANFNSTGTTQGSSTVFDVPSGSTAYFIADISSAYFNAYVSVFFIFASFAEIYVSTSIKRGIHLINQRKQVLVQDEINVQASVMWRAHTNATVNISSDGLAATLQIGSQTTLVQLLNPPTGAVFTTMAAQRFSTDPATPPGNPDQPNPGVTVLTISLSTPGTYTLQVLISPQWPGMSASSYATPTEVPLDQWSLISHP</sequence>
<gene>
    <name evidence="2" type="ORF">SERLADRAFT_434152</name>
</gene>
<dbReference type="Proteomes" id="UP000008064">
    <property type="component" value="Unassembled WGS sequence"/>
</dbReference>
<dbReference type="PANTHER" id="PTHR38045">
    <property type="entry name" value="CHROMOSOME 1, WHOLE GENOME SHOTGUN SEQUENCE"/>
    <property type="match status" value="1"/>
</dbReference>
<dbReference type="AlphaFoldDB" id="F8NJP3"/>
<organism>
    <name type="scientific">Serpula lacrymans var. lacrymans (strain S7.9)</name>
    <name type="common">Dry rot fungus</name>
    <dbReference type="NCBI Taxonomy" id="578457"/>
    <lineage>
        <taxon>Eukaryota</taxon>
        <taxon>Fungi</taxon>
        <taxon>Dikarya</taxon>
        <taxon>Basidiomycota</taxon>
        <taxon>Agaricomycotina</taxon>
        <taxon>Agaricomycetes</taxon>
        <taxon>Agaricomycetidae</taxon>
        <taxon>Boletales</taxon>
        <taxon>Coniophorineae</taxon>
        <taxon>Serpulaceae</taxon>
        <taxon>Serpula</taxon>
    </lineage>
</organism>
<dbReference type="OrthoDB" id="3476529at2759"/>